<reference evidence="2" key="1">
    <citation type="journal article" date="2019" name="Int. J. Syst. Evol. Microbiol.">
        <title>The Global Catalogue of Microorganisms (GCM) 10K type strain sequencing project: providing services to taxonomists for standard genome sequencing and annotation.</title>
        <authorList>
            <consortium name="The Broad Institute Genomics Platform"/>
            <consortium name="The Broad Institute Genome Sequencing Center for Infectious Disease"/>
            <person name="Wu L."/>
            <person name="Ma J."/>
        </authorList>
    </citation>
    <scope>NUCLEOTIDE SEQUENCE [LARGE SCALE GENOMIC DNA]</scope>
    <source>
        <strain evidence="2">JCM 31486</strain>
    </source>
</reference>
<name>A0ABW3M6F3_9PSEU</name>
<keyword evidence="2" id="KW-1185">Reference proteome</keyword>
<dbReference type="Gene3D" id="3.40.50.1820">
    <property type="entry name" value="alpha/beta hydrolase"/>
    <property type="match status" value="1"/>
</dbReference>
<dbReference type="SUPFAM" id="SSF53474">
    <property type="entry name" value="alpha/beta-Hydrolases"/>
    <property type="match status" value="1"/>
</dbReference>
<organism evidence="1 2">
    <name type="scientific">Kibdelosporangium lantanae</name>
    <dbReference type="NCBI Taxonomy" id="1497396"/>
    <lineage>
        <taxon>Bacteria</taxon>
        <taxon>Bacillati</taxon>
        <taxon>Actinomycetota</taxon>
        <taxon>Actinomycetes</taxon>
        <taxon>Pseudonocardiales</taxon>
        <taxon>Pseudonocardiaceae</taxon>
        <taxon>Kibdelosporangium</taxon>
    </lineage>
</organism>
<dbReference type="InterPro" id="IPR029058">
    <property type="entry name" value="AB_hydrolase_fold"/>
</dbReference>
<dbReference type="EMBL" id="JBHTIS010000228">
    <property type="protein sequence ID" value="MFD1045184.1"/>
    <property type="molecule type" value="Genomic_DNA"/>
</dbReference>
<protein>
    <submittedName>
        <fullName evidence="1">Alpha/beta fold hydrolase</fullName>
    </submittedName>
</protein>
<dbReference type="Proteomes" id="UP001597045">
    <property type="component" value="Unassembled WGS sequence"/>
</dbReference>
<evidence type="ECO:0000313" key="1">
    <source>
        <dbReference type="EMBL" id="MFD1045184.1"/>
    </source>
</evidence>
<accession>A0ABW3M6F3</accession>
<dbReference type="GO" id="GO:0016787">
    <property type="term" value="F:hydrolase activity"/>
    <property type="evidence" value="ECO:0007669"/>
    <property type="project" value="UniProtKB-KW"/>
</dbReference>
<keyword evidence="1" id="KW-0378">Hydrolase</keyword>
<comment type="caution">
    <text evidence="1">The sequence shown here is derived from an EMBL/GenBank/DDBJ whole genome shotgun (WGS) entry which is preliminary data.</text>
</comment>
<evidence type="ECO:0000313" key="2">
    <source>
        <dbReference type="Proteomes" id="UP001597045"/>
    </source>
</evidence>
<proteinExistence type="predicted"/>
<feature type="non-terminal residue" evidence="1">
    <location>
        <position position="1"/>
    </location>
</feature>
<gene>
    <name evidence="1" type="ORF">ACFQ1S_06055</name>
</gene>
<sequence length="137" mass="15598">HLWWFAFNQVHGPPERVLAGRMRFVVDDIFDRFLVDPIQVAERDRGIFARAYDSVESIRAGNGWFQAFDQDIADFRTYGKVDVPVLGLASPANFPTLRDVWPAQGTDVRMVKIDNSGHFLADDQPEAVAQRLIDFFG</sequence>